<protein>
    <submittedName>
        <fullName evidence="1">Uncharacterized protein</fullName>
    </submittedName>
</protein>
<accession>A0A512J2C5</accession>
<evidence type="ECO:0000313" key="2">
    <source>
        <dbReference type="EMBL" id="GLS64060.1"/>
    </source>
</evidence>
<evidence type="ECO:0000313" key="3">
    <source>
        <dbReference type="Proteomes" id="UP000321960"/>
    </source>
</evidence>
<gene>
    <name evidence="2" type="ORF">GCM10007888_24410</name>
    <name evidence="1" type="ORF">MOX02_20670</name>
</gene>
<dbReference type="AlphaFoldDB" id="A0A512J2C5"/>
<reference evidence="1 3" key="3">
    <citation type="submission" date="2019-07" db="EMBL/GenBank/DDBJ databases">
        <title>Whole genome shotgun sequence of Methylobacterium oxalidis NBRC 107715.</title>
        <authorList>
            <person name="Hosoyama A."/>
            <person name="Uohara A."/>
            <person name="Ohji S."/>
            <person name="Ichikawa N."/>
        </authorList>
    </citation>
    <scope>NUCLEOTIDE SEQUENCE [LARGE SCALE GENOMIC DNA]</scope>
    <source>
        <strain evidence="1 3">NBRC 107715</strain>
    </source>
</reference>
<dbReference type="RefSeq" id="WP_147025685.1">
    <property type="nucleotide sequence ID" value="NZ_BJZU01000033.1"/>
</dbReference>
<evidence type="ECO:0000313" key="4">
    <source>
        <dbReference type="Proteomes" id="UP001156856"/>
    </source>
</evidence>
<dbReference type="EMBL" id="BJZU01000033">
    <property type="protein sequence ID" value="GEP04029.1"/>
    <property type="molecule type" value="Genomic_DNA"/>
</dbReference>
<name>A0A512J2C5_9HYPH</name>
<reference evidence="2" key="4">
    <citation type="submission" date="2023-01" db="EMBL/GenBank/DDBJ databases">
        <title>Draft genome sequence of Methylobacterium oxalidis strain NBRC 107715.</title>
        <authorList>
            <person name="Sun Q."/>
            <person name="Mori K."/>
        </authorList>
    </citation>
    <scope>NUCLEOTIDE SEQUENCE</scope>
    <source>
        <strain evidence="2">NBRC 107715</strain>
    </source>
</reference>
<dbReference type="EMBL" id="BSPK01000033">
    <property type="protein sequence ID" value="GLS64060.1"/>
    <property type="molecule type" value="Genomic_DNA"/>
</dbReference>
<keyword evidence="4" id="KW-1185">Reference proteome</keyword>
<comment type="caution">
    <text evidence="1">The sequence shown here is derived from an EMBL/GenBank/DDBJ whole genome shotgun (WGS) entry which is preliminary data.</text>
</comment>
<dbReference type="Proteomes" id="UP001156856">
    <property type="component" value="Unassembled WGS sequence"/>
</dbReference>
<evidence type="ECO:0000313" key="1">
    <source>
        <dbReference type="EMBL" id="GEP04029.1"/>
    </source>
</evidence>
<dbReference type="Proteomes" id="UP000321960">
    <property type="component" value="Unassembled WGS sequence"/>
</dbReference>
<reference evidence="2" key="1">
    <citation type="journal article" date="2014" name="Int. J. Syst. Evol. Microbiol.">
        <title>Complete genome of a new Firmicutes species belonging to the dominant human colonic microbiota ('Ruminococcus bicirculans') reveals two chromosomes and a selective capacity to utilize plant glucans.</title>
        <authorList>
            <consortium name="NISC Comparative Sequencing Program"/>
            <person name="Wegmann U."/>
            <person name="Louis P."/>
            <person name="Goesmann A."/>
            <person name="Henrissat B."/>
            <person name="Duncan S.H."/>
            <person name="Flint H.J."/>
        </authorList>
    </citation>
    <scope>NUCLEOTIDE SEQUENCE</scope>
    <source>
        <strain evidence="2">NBRC 107715</strain>
    </source>
</reference>
<organism evidence="1 3">
    <name type="scientific">Methylobacterium oxalidis</name>
    <dbReference type="NCBI Taxonomy" id="944322"/>
    <lineage>
        <taxon>Bacteria</taxon>
        <taxon>Pseudomonadati</taxon>
        <taxon>Pseudomonadota</taxon>
        <taxon>Alphaproteobacteria</taxon>
        <taxon>Hyphomicrobiales</taxon>
        <taxon>Methylobacteriaceae</taxon>
        <taxon>Methylobacterium</taxon>
    </lineage>
</organism>
<sequence length="238" mass="23907">MSIFGGPSPTKYVQGAQKTVAMGQDSANSYLDEGYARGADAYGKAGGIFGNLATEYGKGSALYQDALGVNGADGTTRARSAFTASPGYTFNLDQGMEGLQRIRAVNGTLASGNADADAMKFASGLASSEYGNWLNGLKGLDAERFAASTGQAGTFGQMGNLAGTIGAAKGNIAYNSGVTNAGLVMDGYKAKQQQAQNELGGILGIANIFSGGLGALAGNGNAMGNIGKNLSSAFSIFG</sequence>
<proteinExistence type="predicted"/>
<reference evidence="4" key="2">
    <citation type="journal article" date="2019" name="Int. J. Syst. Evol. Microbiol.">
        <title>The Global Catalogue of Microorganisms (GCM) 10K type strain sequencing project: providing services to taxonomists for standard genome sequencing and annotation.</title>
        <authorList>
            <consortium name="The Broad Institute Genomics Platform"/>
            <consortium name="The Broad Institute Genome Sequencing Center for Infectious Disease"/>
            <person name="Wu L."/>
            <person name="Ma J."/>
        </authorList>
    </citation>
    <scope>NUCLEOTIDE SEQUENCE [LARGE SCALE GENOMIC DNA]</scope>
    <source>
        <strain evidence="4">NBRC 107715</strain>
    </source>
</reference>
<dbReference type="OrthoDB" id="8223265at2"/>